<dbReference type="InterPro" id="IPR014721">
    <property type="entry name" value="Ribsml_uS5_D2-typ_fold_subgr"/>
</dbReference>
<dbReference type="PANTHER" id="PTHR21569">
    <property type="entry name" value="RIBOSOMAL PROTEIN S9"/>
    <property type="match status" value="1"/>
</dbReference>
<dbReference type="GO" id="GO:0003723">
    <property type="term" value="F:RNA binding"/>
    <property type="evidence" value="ECO:0007669"/>
    <property type="project" value="TreeGrafter"/>
</dbReference>
<organism evidence="6">
    <name type="scientific">Pseudochlorodesmis sp. HV01306c</name>
    <dbReference type="NCBI Taxonomy" id="2358490"/>
    <lineage>
        <taxon>Eukaryota</taxon>
        <taxon>Viridiplantae</taxon>
        <taxon>Chlorophyta</taxon>
        <taxon>core chlorophytes</taxon>
        <taxon>Ulvophyceae</taxon>
        <taxon>TCBD clade</taxon>
        <taxon>Bryopsidales</taxon>
        <taxon>Bryopsidineae</taxon>
        <taxon>Bryopsidaceae</taxon>
        <taxon>Pseudochlorodesmis</taxon>
    </lineage>
</organism>
<geneLocation type="chloroplast" evidence="6"/>
<keyword evidence="2 6" id="KW-0689">Ribosomal protein</keyword>
<keyword evidence="3" id="KW-0687">Ribonucleoprotein</keyword>
<dbReference type="GO" id="GO:0006412">
    <property type="term" value="P:translation"/>
    <property type="evidence" value="ECO:0007669"/>
    <property type="project" value="InterPro"/>
</dbReference>
<dbReference type="PANTHER" id="PTHR21569:SF1">
    <property type="entry name" value="SMALL RIBOSOMAL SUBUNIT PROTEIN US9M"/>
    <property type="match status" value="1"/>
</dbReference>
<evidence type="ECO:0000256" key="4">
    <source>
        <dbReference type="ARBA" id="ARBA00035152"/>
    </source>
</evidence>
<keyword evidence="6" id="KW-0150">Chloroplast</keyword>
<evidence type="ECO:0000256" key="2">
    <source>
        <dbReference type="ARBA" id="ARBA00022980"/>
    </source>
</evidence>
<dbReference type="AlphaFoldDB" id="A0A386AYH0"/>
<proteinExistence type="inferred from homology"/>
<dbReference type="GO" id="GO:0003735">
    <property type="term" value="F:structural constituent of ribosome"/>
    <property type="evidence" value="ECO:0007669"/>
    <property type="project" value="InterPro"/>
</dbReference>
<evidence type="ECO:0000313" key="6">
    <source>
        <dbReference type="EMBL" id="AYC64492.1"/>
    </source>
</evidence>
<dbReference type="InterPro" id="IPR000754">
    <property type="entry name" value="Ribosomal_uS9"/>
</dbReference>
<keyword evidence="6" id="KW-0934">Plastid</keyword>
<dbReference type="Gene3D" id="3.30.230.10">
    <property type="match status" value="1"/>
</dbReference>
<sequence length="175" mass="20201">MQYFQYSGIGRRKSAIAQVFVNEKKKKSIALLNTTTPQKAESNLENCEIIVNNKTFLKYFQTDQSAIQKVQKFLKIFGLTLMQKNSFFNKKTEKILLPHKKEKDNITIVIRASGGGMAGQKDAICLALAHAFCQMNSEFYPQLKKQKWLTQDARVKERKKYGLKKARKAPQYSKR</sequence>
<protein>
    <recommendedName>
        <fullName evidence="4">Small ribosomal subunit protein uS9c</fullName>
    </recommendedName>
    <alternativeName>
        <fullName evidence="5">30S ribosomal protein S9, chloroplastic</fullName>
    </alternativeName>
</protein>
<name>A0A386AYH0_9CHLO</name>
<dbReference type="SUPFAM" id="SSF54211">
    <property type="entry name" value="Ribosomal protein S5 domain 2-like"/>
    <property type="match status" value="1"/>
</dbReference>
<evidence type="ECO:0000256" key="3">
    <source>
        <dbReference type="ARBA" id="ARBA00023274"/>
    </source>
</evidence>
<dbReference type="EMBL" id="MH591097">
    <property type="protein sequence ID" value="AYC64492.1"/>
    <property type="molecule type" value="Genomic_DNA"/>
</dbReference>
<evidence type="ECO:0000256" key="1">
    <source>
        <dbReference type="ARBA" id="ARBA00005251"/>
    </source>
</evidence>
<dbReference type="Pfam" id="PF00380">
    <property type="entry name" value="Ribosomal_S9"/>
    <property type="match status" value="1"/>
</dbReference>
<dbReference type="GO" id="GO:0022627">
    <property type="term" value="C:cytosolic small ribosomal subunit"/>
    <property type="evidence" value="ECO:0007669"/>
    <property type="project" value="TreeGrafter"/>
</dbReference>
<gene>
    <name evidence="6" type="primary">rps9</name>
</gene>
<evidence type="ECO:0000256" key="5">
    <source>
        <dbReference type="ARBA" id="ARBA00035437"/>
    </source>
</evidence>
<reference evidence="6" key="1">
    <citation type="submission" date="2018-07" db="EMBL/GenBank/DDBJ databases">
        <authorList>
            <person name="Quirk P.G."/>
            <person name="Krulwich T.A."/>
        </authorList>
    </citation>
    <scope>NUCLEOTIDE SEQUENCE</scope>
</reference>
<reference evidence="6" key="2">
    <citation type="journal article" date="2019" name="Mol. Phylogenet. Evol.">
        <title>Reassessment of the classification of bryopsidales (chlorophyta) based on chloroplast phylogenomic analyses.</title>
        <authorList>
            <person name="Cremen M.C."/>
            <person name="Leliaert F."/>
            <person name="West J."/>
            <person name="Lam D.W."/>
            <person name="Shimada S."/>
            <person name="Lopez-Bautista J.M."/>
            <person name="Verbruggen H."/>
        </authorList>
    </citation>
    <scope>NUCLEOTIDE SEQUENCE</scope>
</reference>
<comment type="similarity">
    <text evidence="1">Belongs to the universal ribosomal protein uS9 family.</text>
</comment>
<accession>A0A386AYH0</accession>
<dbReference type="InterPro" id="IPR020568">
    <property type="entry name" value="Ribosomal_Su5_D2-typ_SF"/>
</dbReference>